<organism evidence="1 2">
    <name type="scientific">Absidia repens</name>
    <dbReference type="NCBI Taxonomy" id="90262"/>
    <lineage>
        <taxon>Eukaryota</taxon>
        <taxon>Fungi</taxon>
        <taxon>Fungi incertae sedis</taxon>
        <taxon>Mucoromycota</taxon>
        <taxon>Mucoromycotina</taxon>
        <taxon>Mucoromycetes</taxon>
        <taxon>Mucorales</taxon>
        <taxon>Cunninghamellaceae</taxon>
        <taxon>Absidia</taxon>
    </lineage>
</organism>
<comment type="caution">
    <text evidence="1">The sequence shown here is derived from an EMBL/GenBank/DDBJ whole genome shotgun (WGS) entry which is preliminary data.</text>
</comment>
<gene>
    <name evidence="1" type="ORF">BCR42DRAFT_336549</name>
</gene>
<reference evidence="1 2" key="1">
    <citation type="submission" date="2016-07" db="EMBL/GenBank/DDBJ databases">
        <title>Pervasive Adenine N6-methylation of Active Genes in Fungi.</title>
        <authorList>
            <consortium name="DOE Joint Genome Institute"/>
            <person name="Mondo S.J."/>
            <person name="Dannebaum R.O."/>
            <person name="Kuo R.C."/>
            <person name="Labutti K."/>
            <person name="Haridas S."/>
            <person name="Kuo A."/>
            <person name="Salamov A."/>
            <person name="Ahrendt S.R."/>
            <person name="Lipzen A."/>
            <person name="Sullivan W."/>
            <person name="Andreopoulos W.B."/>
            <person name="Clum A."/>
            <person name="Lindquist E."/>
            <person name="Daum C."/>
            <person name="Ramamoorthy G.K."/>
            <person name="Gryganskyi A."/>
            <person name="Culley D."/>
            <person name="Magnuson J.K."/>
            <person name="James T.Y."/>
            <person name="O'Malley M.A."/>
            <person name="Stajich J.E."/>
            <person name="Spatafora J.W."/>
            <person name="Visel A."/>
            <person name="Grigoriev I.V."/>
        </authorList>
    </citation>
    <scope>NUCLEOTIDE SEQUENCE [LARGE SCALE GENOMIC DNA]</scope>
    <source>
        <strain evidence="1 2">NRRL 1336</strain>
    </source>
</reference>
<proteinExistence type="predicted"/>
<evidence type="ECO:0000313" key="2">
    <source>
        <dbReference type="Proteomes" id="UP000193560"/>
    </source>
</evidence>
<feature type="non-terminal residue" evidence="1">
    <location>
        <position position="1"/>
    </location>
</feature>
<accession>A0A1X2I1Z8</accession>
<protein>
    <submittedName>
        <fullName evidence="1">Uncharacterized protein</fullName>
    </submittedName>
</protein>
<sequence>VFYLTSSEIASSIMNVANDNKEINWKDVLIDLKPTICDNYNGKDTNVFRGD</sequence>
<dbReference type="Proteomes" id="UP000193560">
    <property type="component" value="Unassembled WGS sequence"/>
</dbReference>
<dbReference type="AlphaFoldDB" id="A0A1X2I1Z8"/>
<dbReference type="OrthoDB" id="2240463at2759"/>
<dbReference type="EMBL" id="MCGE01000035">
    <property type="protein sequence ID" value="ORZ07442.1"/>
    <property type="molecule type" value="Genomic_DNA"/>
</dbReference>
<name>A0A1X2I1Z8_9FUNG</name>
<evidence type="ECO:0000313" key="1">
    <source>
        <dbReference type="EMBL" id="ORZ07442.1"/>
    </source>
</evidence>
<keyword evidence="2" id="KW-1185">Reference proteome</keyword>